<feature type="domain" description="VanZ-like" evidence="2">
    <location>
        <begin position="36"/>
        <end position="115"/>
    </location>
</feature>
<feature type="transmembrane region" description="Helical" evidence="1">
    <location>
        <begin position="7"/>
        <end position="24"/>
    </location>
</feature>
<sequence length="122" mass="14021">MAKNQNLWLILAIICTGLVLYLSLNDPPVSEEDINIPHFDKFAHVIMYLGFTFTWSMALAKLKLNAFFVIALVWAVAFSTILEIFQEQLNPNRHFDVYDIIANIIGVILGIIVAKYYMKIER</sequence>
<evidence type="ECO:0000313" key="4">
    <source>
        <dbReference type="Proteomes" id="UP001595812"/>
    </source>
</evidence>
<feature type="transmembrane region" description="Helical" evidence="1">
    <location>
        <begin position="44"/>
        <end position="60"/>
    </location>
</feature>
<comment type="caution">
    <text evidence="3">The sequence shown here is derived from an EMBL/GenBank/DDBJ whole genome shotgun (WGS) entry which is preliminary data.</text>
</comment>
<dbReference type="Proteomes" id="UP001595812">
    <property type="component" value="Unassembled WGS sequence"/>
</dbReference>
<protein>
    <submittedName>
        <fullName evidence="3">VanZ family protein</fullName>
    </submittedName>
</protein>
<dbReference type="InterPro" id="IPR006976">
    <property type="entry name" value="VanZ-like"/>
</dbReference>
<dbReference type="PANTHER" id="PTHR28008">
    <property type="entry name" value="DOMAIN PROTEIN, PUTATIVE (AFU_ORTHOLOGUE AFUA_3G10980)-RELATED"/>
    <property type="match status" value="1"/>
</dbReference>
<accession>A0ABV8AE03</accession>
<dbReference type="RefSeq" id="WP_386096407.1">
    <property type="nucleotide sequence ID" value="NZ_JBHSAT010000004.1"/>
</dbReference>
<keyword evidence="1" id="KW-1133">Transmembrane helix</keyword>
<keyword evidence="1" id="KW-0812">Transmembrane</keyword>
<dbReference type="Pfam" id="PF04892">
    <property type="entry name" value="VanZ"/>
    <property type="match status" value="1"/>
</dbReference>
<proteinExistence type="predicted"/>
<keyword evidence="1" id="KW-0472">Membrane</keyword>
<evidence type="ECO:0000259" key="2">
    <source>
        <dbReference type="Pfam" id="PF04892"/>
    </source>
</evidence>
<dbReference type="EMBL" id="JBHSAT010000004">
    <property type="protein sequence ID" value="MFC3875944.1"/>
    <property type="molecule type" value="Genomic_DNA"/>
</dbReference>
<keyword evidence="4" id="KW-1185">Reference proteome</keyword>
<evidence type="ECO:0000313" key="3">
    <source>
        <dbReference type="EMBL" id="MFC3875944.1"/>
    </source>
</evidence>
<evidence type="ECO:0000256" key="1">
    <source>
        <dbReference type="SAM" id="Phobius"/>
    </source>
</evidence>
<organism evidence="3 4">
    <name type="scientific">Winogradskyella maritima</name>
    <dbReference type="NCBI Taxonomy" id="1517766"/>
    <lineage>
        <taxon>Bacteria</taxon>
        <taxon>Pseudomonadati</taxon>
        <taxon>Bacteroidota</taxon>
        <taxon>Flavobacteriia</taxon>
        <taxon>Flavobacteriales</taxon>
        <taxon>Flavobacteriaceae</taxon>
        <taxon>Winogradskyella</taxon>
    </lineage>
</organism>
<name>A0ABV8AE03_9FLAO</name>
<gene>
    <name evidence="3" type="ORF">ACFOSX_01765</name>
</gene>
<feature type="transmembrane region" description="Helical" evidence="1">
    <location>
        <begin position="67"/>
        <end position="85"/>
    </location>
</feature>
<dbReference type="NCBIfam" id="NF037970">
    <property type="entry name" value="vanZ_1"/>
    <property type="match status" value="1"/>
</dbReference>
<feature type="transmembrane region" description="Helical" evidence="1">
    <location>
        <begin position="97"/>
        <end position="118"/>
    </location>
</feature>
<dbReference type="PANTHER" id="PTHR28008:SF1">
    <property type="entry name" value="DOMAIN PROTEIN, PUTATIVE (AFU_ORTHOLOGUE AFUA_3G10980)-RELATED"/>
    <property type="match status" value="1"/>
</dbReference>
<reference evidence="4" key="1">
    <citation type="journal article" date="2019" name="Int. J. Syst. Evol. Microbiol.">
        <title>The Global Catalogue of Microorganisms (GCM) 10K type strain sequencing project: providing services to taxonomists for standard genome sequencing and annotation.</title>
        <authorList>
            <consortium name="The Broad Institute Genomics Platform"/>
            <consortium name="The Broad Institute Genome Sequencing Center for Infectious Disease"/>
            <person name="Wu L."/>
            <person name="Ma J."/>
        </authorList>
    </citation>
    <scope>NUCLEOTIDE SEQUENCE [LARGE SCALE GENOMIC DNA]</scope>
    <source>
        <strain evidence="4">CECT 8979</strain>
    </source>
</reference>